<evidence type="ECO:0000313" key="2">
    <source>
        <dbReference type="EMBL" id="KAH0854488.1"/>
    </source>
</evidence>
<dbReference type="EMBL" id="JAGKQM010000399">
    <property type="protein sequence ID" value="KAH0854488.1"/>
    <property type="molecule type" value="Genomic_DNA"/>
</dbReference>
<sequence>MKKRSMIMSLCRFWIFSSSSRWAVSPSFTQSLKSHRLYPSSRLRCSSCPSRRRLSSFPRSRRPLYTVTRHRPLSAQAKPLDLLIPSSGSPDLSGSVAIKHLHHSTPPQFSHRHRFAGTRHHLQPPSPTLASCLIGLCAANFHLTLRQLHLAMAGSESAKGPFFPPWQDPSEPPDLLDPLDCASSVFSQPPSPYNKDSEPSSDDLYLISSMTASMELRSRLGSTKARVIQHGNGGVQSCVLTNVPASPVILVKLLSINWSKVLEKSNLYMKLEPIVSVYRVHLAQSHGVVLNPRPLFVQISQVSRVCSTSTLVTITIRFQDPSILLISAKSKTIRLSMSFEIHLVSLESLVGARAILLVPPPSKLCRLV</sequence>
<dbReference type="Proteomes" id="UP000824890">
    <property type="component" value="Unassembled WGS sequence"/>
</dbReference>
<proteinExistence type="predicted"/>
<comment type="caution">
    <text evidence="2">The sequence shown here is derived from an EMBL/GenBank/DDBJ whole genome shotgun (WGS) entry which is preliminary data.</text>
</comment>
<organism evidence="2 3">
    <name type="scientific">Brassica napus</name>
    <name type="common">Rape</name>
    <dbReference type="NCBI Taxonomy" id="3708"/>
    <lineage>
        <taxon>Eukaryota</taxon>
        <taxon>Viridiplantae</taxon>
        <taxon>Streptophyta</taxon>
        <taxon>Embryophyta</taxon>
        <taxon>Tracheophyta</taxon>
        <taxon>Spermatophyta</taxon>
        <taxon>Magnoliopsida</taxon>
        <taxon>eudicotyledons</taxon>
        <taxon>Gunneridae</taxon>
        <taxon>Pentapetalae</taxon>
        <taxon>rosids</taxon>
        <taxon>malvids</taxon>
        <taxon>Brassicales</taxon>
        <taxon>Brassicaceae</taxon>
        <taxon>Brassiceae</taxon>
        <taxon>Brassica</taxon>
    </lineage>
</organism>
<evidence type="ECO:0000256" key="1">
    <source>
        <dbReference type="SAM" id="SignalP"/>
    </source>
</evidence>
<keyword evidence="3" id="KW-1185">Reference proteome</keyword>
<name>A0ABQ7XH97_BRANA</name>
<feature type="chain" id="PRO_5047244803" evidence="1">
    <location>
        <begin position="21"/>
        <end position="368"/>
    </location>
</feature>
<keyword evidence="1" id="KW-0732">Signal</keyword>
<accession>A0ABQ7XH97</accession>
<evidence type="ECO:0000313" key="3">
    <source>
        <dbReference type="Proteomes" id="UP000824890"/>
    </source>
</evidence>
<protein>
    <submittedName>
        <fullName evidence="2">Uncharacterized protein</fullName>
    </submittedName>
</protein>
<reference evidence="2 3" key="1">
    <citation type="submission" date="2021-05" db="EMBL/GenBank/DDBJ databases">
        <title>Genome Assembly of Synthetic Allotetraploid Brassica napus Reveals Homoeologous Exchanges between Subgenomes.</title>
        <authorList>
            <person name="Davis J.T."/>
        </authorList>
    </citation>
    <scope>NUCLEOTIDE SEQUENCE [LARGE SCALE GENOMIC DNA]</scope>
    <source>
        <strain evidence="3">cv. Da-Ae</strain>
        <tissue evidence="2">Seedling</tissue>
    </source>
</reference>
<feature type="signal peptide" evidence="1">
    <location>
        <begin position="1"/>
        <end position="20"/>
    </location>
</feature>
<gene>
    <name evidence="2" type="ORF">HID58_069155</name>
</gene>